<proteinExistence type="predicted"/>
<protein>
    <submittedName>
        <fullName evidence="2">Putative ovule protein</fullName>
    </submittedName>
</protein>
<sequence length="64" mass="7528">MIGSWISKQFSMILLMLLYISILSCFRKSCSYWQQTINEVCLVACKLLRDNLSFCKVKKKIFRG</sequence>
<accession>A0A0V0GPZ6</accession>
<reference evidence="2" key="1">
    <citation type="submission" date="2015-12" db="EMBL/GenBank/DDBJ databases">
        <title>Gene expression during late stages of embryo sac development: a critical building block for successful pollen-pistil interactions.</title>
        <authorList>
            <person name="Liu Y."/>
            <person name="Joly V."/>
            <person name="Sabar M."/>
            <person name="Matton D.P."/>
        </authorList>
    </citation>
    <scope>NUCLEOTIDE SEQUENCE</scope>
</reference>
<feature type="chain" id="PRO_5006865412" evidence="1">
    <location>
        <begin position="26"/>
        <end position="64"/>
    </location>
</feature>
<evidence type="ECO:0000313" key="2">
    <source>
        <dbReference type="EMBL" id="JAP09831.1"/>
    </source>
</evidence>
<name>A0A0V0GPZ6_SOLCH</name>
<dbReference type="AlphaFoldDB" id="A0A0V0GPZ6"/>
<keyword evidence="1" id="KW-0732">Signal</keyword>
<evidence type="ECO:0000256" key="1">
    <source>
        <dbReference type="SAM" id="SignalP"/>
    </source>
</evidence>
<feature type="signal peptide" evidence="1">
    <location>
        <begin position="1"/>
        <end position="25"/>
    </location>
</feature>
<organism evidence="2">
    <name type="scientific">Solanum chacoense</name>
    <name type="common">Chaco potato</name>
    <dbReference type="NCBI Taxonomy" id="4108"/>
    <lineage>
        <taxon>Eukaryota</taxon>
        <taxon>Viridiplantae</taxon>
        <taxon>Streptophyta</taxon>
        <taxon>Embryophyta</taxon>
        <taxon>Tracheophyta</taxon>
        <taxon>Spermatophyta</taxon>
        <taxon>Magnoliopsida</taxon>
        <taxon>eudicotyledons</taxon>
        <taxon>Gunneridae</taxon>
        <taxon>Pentapetalae</taxon>
        <taxon>asterids</taxon>
        <taxon>lamiids</taxon>
        <taxon>Solanales</taxon>
        <taxon>Solanaceae</taxon>
        <taxon>Solanoideae</taxon>
        <taxon>Solaneae</taxon>
        <taxon>Solanum</taxon>
    </lineage>
</organism>
<dbReference type="EMBL" id="GEDG01034242">
    <property type="protein sequence ID" value="JAP09831.1"/>
    <property type="molecule type" value="Transcribed_RNA"/>
</dbReference>